<name>A0A317PJ44_9HYPH</name>
<dbReference type="AlphaFoldDB" id="A0A317PJ44"/>
<evidence type="ECO:0000256" key="1">
    <source>
        <dbReference type="ARBA" id="ARBA00004167"/>
    </source>
</evidence>
<protein>
    <recommendedName>
        <fullName evidence="3">Lectin-like protein BA14k</fullName>
    </recommendedName>
</protein>
<keyword evidence="7" id="KW-0472">Membrane</keyword>
<evidence type="ECO:0000256" key="5">
    <source>
        <dbReference type="ARBA" id="ARBA00022734"/>
    </source>
</evidence>
<organism evidence="9 10">
    <name type="scientific">Hoeflea marina</name>
    <dbReference type="NCBI Taxonomy" id="274592"/>
    <lineage>
        <taxon>Bacteria</taxon>
        <taxon>Pseudomonadati</taxon>
        <taxon>Pseudomonadota</taxon>
        <taxon>Alphaproteobacteria</taxon>
        <taxon>Hyphomicrobiales</taxon>
        <taxon>Rhizobiaceae</taxon>
        <taxon>Hoeflea</taxon>
    </lineage>
</organism>
<gene>
    <name evidence="9" type="ORF">DFR52_106150</name>
</gene>
<dbReference type="Pfam" id="PF07886">
    <property type="entry name" value="BA14K"/>
    <property type="match status" value="1"/>
</dbReference>
<keyword evidence="4" id="KW-1003">Cell membrane</keyword>
<comment type="subcellular location">
    <subcellularLocation>
        <location evidence="1">Membrane</location>
        <topology evidence="1">Single-pass membrane protein</topology>
    </subcellularLocation>
</comment>
<comment type="similarity">
    <text evidence="2">Belongs to the BA14k family.</text>
</comment>
<dbReference type="RefSeq" id="WP_245415425.1">
    <property type="nucleotide sequence ID" value="NZ_QGTR01000006.1"/>
</dbReference>
<evidence type="ECO:0000256" key="8">
    <source>
        <dbReference type="SAM" id="SignalP"/>
    </source>
</evidence>
<evidence type="ECO:0000256" key="6">
    <source>
        <dbReference type="ARBA" id="ARBA00025321"/>
    </source>
</evidence>
<sequence>MRTITRTIAIAVISAVTAIAPLASAHADGSWNNEKYGRPNLREMGQNQNQQWKYRNRSGHYGRHYGRHYRHNDNSGVALGILGGLAAGAIIGGAINNNSRGVQYSGSIEPWTPAWYRYCDNRYRSFNDRTGTYRGYDGRDHFCVAN</sequence>
<evidence type="ECO:0000256" key="4">
    <source>
        <dbReference type="ARBA" id="ARBA00022475"/>
    </source>
</evidence>
<feature type="signal peptide" evidence="8">
    <location>
        <begin position="1"/>
        <end position="27"/>
    </location>
</feature>
<dbReference type="GO" id="GO:0016020">
    <property type="term" value="C:membrane"/>
    <property type="evidence" value="ECO:0007669"/>
    <property type="project" value="UniProtKB-SubCell"/>
</dbReference>
<keyword evidence="5" id="KW-0430">Lectin</keyword>
<proteinExistence type="inferred from homology"/>
<feature type="chain" id="PRO_5016397335" description="Lectin-like protein BA14k" evidence="8">
    <location>
        <begin position="28"/>
        <end position="146"/>
    </location>
</feature>
<comment type="caution">
    <text evidence="9">The sequence shown here is derived from an EMBL/GenBank/DDBJ whole genome shotgun (WGS) entry which is preliminary data.</text>
</comment>
<keyword evidence="7" id="KW-1133">Transmembrane helix</keyword>
<dbReference type="Proteomes" id="UP000246352">
    <property type="component" value="Unassembled WGS sequence"/>
</dbReference>
<evidence type="ECO:0000313" key="10">
    <source>
        <dbReference type="Proteomes" id="UP000246352"/>
    </source>
</evidence>
<comment type="function">
    <text evidence="6">Has immunoglobulin-binding and hemagglutination properties, and can bind to mannose. Essential for virulence. May be involved in LPS biosynthesis or polysaccharide transport.</text>
</comment>
<keyword evidence="10" id="KW-1185">Reference proteome</keyword>
<feature type="transmembrane region" description="Helical" evidence="7">
    <location>
        <begin position="77"/>
        <end position="95"/>
    </location>
</feature>
<evidence type="ECO:0000313" key="9">
    <source>
        <dbReference type="EMBL" id="PWV97627.1"/>
    </source>
</evidence>
<keyword evidence="8" id="KW-0732">Signal</keyword>
<dbReference type="EMBL" id="QGTR01000006">
    <property type="protein sequence ID" value="PWV97627.1"/>
    <property type="molecule type" value="Genomic_DNA"/>
</dbReference>
<dbReference type="InterPro" id="IPR012413">
    <property type="entry name" value="BA14K"/>
</dbReference>
<evidence type="ECO:0000256" key="7">
    <source>
        <dbReference type="SAM" id="Phobius"/>
    </source>
</evidence>
<dbReference type="GO" id="GO:0030246">
    <property type="term" value="F:carbohydrate binding"/>
    <property type="evidence" value="ECO:0007669"/>
    <property type="project" value="UniProtKB-KW"/>
</dbReference>
<evidence type="ECO:0000256" key="3">
    <source>
        <dbReference type="ARBA" id="ARBA00020552"/>
    </source>
</evidence>
<reference evidence="9 10" key="1">
    <citation type="submission" date="2018-05" db="EMBL/GenBank/DDBJ databases">
        <title>Genomic Encyclopedia of Type Strains, Phase IV (KMG-IV): sequencing the most valuable type-strain genomes for metagenomic binning, comparative biology and taxonomic classification.</title>
        <authorList>
            <person name="Goeker M."/>
        </authorList>
    </citation>
    <scope>NUCLEOTIDE SEQUENCE [LARGE SCALE GENOMIC DNA]</scope>
    <source>
        <strain evidence="9 10">DSM 16791</strain>
    </source>
</reference>
<accession>A0A317PJ44</accession>
<evidence type="ECO:0000256" key="2">
    <source>
        <dbReference type="ARBA" id="ARBA00010270"/>
    </source>
</evidence>
<keyword evidence="7" id="KW-0812">Transmembrane</keyword>